<name>A0A017TEL7_9BACT</name>
<comment type="caution">
    <text evidence="6">The sequence shown here is derived from an EMBL/GenBank/DDBJ whole genome shotgun (WGS) entry which is preliminary data.</text>
</comment>
<proteinExistence type="predicted"/>
<dbReference type="STRING" id="1192034.CAP_8239"/>
<dbReference type="SUPFAM" id="SSF89260">
    <property type="entry name" value="Collagen-binding domain"/>
    <property type="match status" value="1"/>
</dbReference>
<feature type="chain" id="PRO_5001500519" evidence="5">
    <location>
        <begin position="32"/>
        <end position="465"/>
    </location>
</feature>
<keyword evidence="1 5" id="KW-0732">Signal</keyword>
<organism evidence="6 7">
    <name type="scientific">Chondromyces apiculatus DSM 436</name>
    <dbReference type="NCBI Taxonomy" id="1192034"/>
    <lineage>
        <taxon>Bacteria</taxon>
        <taxon>Pseudomonadati</taxon>
        <taxon>Myxococcota</taxon>
        <taxon>Polyangia</taxon>
        <taxon>Polyangiales</taxon>
        <taxon>Polyangiaceae</taxon>
        <taxon>Chondromyces</taxon>
    </lineage>
</organism>
<keyword evidence="2" id="KW-0677">Repeat</keyword>
<evidence type="ECO:0000313" key="6">
    <source>
        <dbReference type="EMBL" id="EYF07738.1"/>
    </source>
</evidence>
<dbReference type="RefSeq" id="WP_044237301.1">
    <property type="nucleotide sequence ID" value="NZ_ASRX01000008.1"/>
</dbReference>
<keyword evidence="3" id="KW-1015">Disulfide bond</keyword>
<feature type="signal peptide" evidence="5">
    <location>
        <begin position="1"/>
        <end position="31"/>
    </location>
</feature>
<dbReference type="Proteomes" id="UP000019678">
    <property type="component" value="Unassembled WGS sequence"/>
</dbReference>
<evidence type="ECO:0000256" key="2">
    <source>
        <dbReference type="ARBA" id="ARBA00022737"/>
    </source>
</evidence>
<feature type="region of interest" description="Disordered" evidence="4">
    <location>
        <begin position="45"/>
        <end position="100"/>
    </location>
</feature>
<dbReference type="Pfam" id="PF13948">
    <property type="entry name" value="DUF4215"/>
    <property type="match status" value="1"/>
</dbReference>
<evidence type="ECO:0000313" key="7">
    <source>
        <dbReference type="Proteomes" id="UP000019678"/>
    </source>
</evidence>
<evidence type="ECO:0000256" key="1">
    <source>
        <dbReference type="ARBA" id="ARBA00022729"/>
    </source>
</evidence>
<dbReference type="EMBL" id="ASRX01000008">
    <property type="protein sequence ID" value="EYF07738.1"/>
    <property type="molecule type" value="Genomic_DNA"/>
</dbReference>
<dbReference type="NCBIfam" id="TIGR02232">
    <property type="entry name" value="myxo_disulf_rpt"/>
    <property type="match status" value="1"/>
</dbReference>
<reference evidence="6 7" key="1">
    <citation type="submission" date="2013-05" db="EMBL/GenBank/DDBJ databases">
        <title>Genome assembly of Chondromyces apiculatus DSM 436.</title>
        <authorList>
            <person name="Sharma G."/>
            <person name="Khatri I."/>
            <person name="Kaur C."/>
            <person name="Mayilraj S."/>
            <person name="Subramanian S."/>
        </authorList>
    </citation>
    <scope>NUCLEOTIDE SEQUENCE [LARGE SCALE GENOMIC DNA]</scope>
    <source>
        <strain evidence="6 7">DSM 436</strain>
    </source>
</reference>
<protein>
    <submittedName>
        <fullName evidence="6">PE-PGRS family protein</fullName>
    </submittedName>
</protein>
<gene>
    <name evidence="6" type="ORF">CAP_8239</name>
</gene>
<dbReference type="InterPro" id="IPR011936">
    <property type="entry name" value="Myxo_disulph_rpt"/>
</dbReference>
<dbReference type="AlphaFoldDB" id="A0A017TEL7"/>
<dbReference type="OrthoDB" id="5490961at2"/>
<feature type="compositionally biased region" description="Gly residues" evidence="4">
    <location>
        <begin position="56"/>
        <end position="100"/>
    </location>
</feature>
<sequence length="465" mass="45058">MNPQGRNERASTRFSARFSAANTIAASFAGAAVLAALVGGCDGEDDGRLPPPSATGGLGAGTSAGGSGGDPGVGGSGGSGTGGEGAGEGGSGGAGGAGGAGDGGAGGSVNALCGDGVREGFEECDGGDLGAQTCQSLGYDEGDLACATTCSFDLSACSSAERCADAIDNDLDGATDCDDADCAAACAAVCAAPGALSDPDNQPGTTVGQPVLADPLGCFGADVAAVAYEVTAASTGMLEVEMVASTADLTLAVRTSCDVASSEVGCVNLAGSPGQPERLSIPVTQGQTLYVLVGGEDPGTFGVSAFTRTPACGDGYIDTGEACDDGNTVAGDGCNSQCMVELTEVEPNDTAATATPLATPFFGVMGTLTDVDHVRVTVPTAGTSLVVEVSDVNAQACVNNQMDPEVAVLNAGGTTVLASDDDSGPGFCARAVTPALAAGQYVIRVQRAGGGLFPYRLGVTMTQAN</sequence>
<dbReference type="Gene3D" id="2.60.120.380">
    <property type="match status" value="1"/>
</dbReference>
<keyword evidence="7" id="KW-1185">Reference proteome</keyword>
<evidence type="ECO:0000256" key="3">
    <source>
        <dbReference type="ARBA" id="ARBA00023157"/>
    </source>
</evidence>
<accession>A0A017TEL7</accession>
<evidence type="ECO:0000256" key="5">
    <source>
        <dbReference type="SAM" id="SignalP"/>
    </source>
</evidence>
<evidence type="ECO:0000256" key="4">
    <source>
        <dbReference type="SAM" id="MobiDB-lite"/>
    </source>
</evidence>